<protein>
    <recommendedName>
        <fullName evidence="2">Lipocalin-like domain-containing protein</fullName>
    </recommendedName>
</protein>
<proteinExistence type="predicted"/>
<organism evidence="1">
    <name type="scientific">bioreactor metagenome</name>
    <dbReference type="NCBI Taxonomy" id="1076179"/>
    <lineage>
        <taxon>unclassified sequences</taxon>
        <taxon>metagenomes</taxon>
        <taxon>ecological metagenomes</taxon>
    </lineage>
</organism>
<gene>
    <name evidence="1" type="ORF">SDC9_157080</name>
</gene>
<evidence type="ECO:0008006" key="2">
    <source>
        <dbReference type="Google" id="ProtNLM"/>
    </source>
</evidence>
<dbReference type="EMBL" id="VSSQ01055912">
    <property type="protein sequence ID" value="MPN09788.1"/>
    <property type="molecule type" value="Genomic_DNA"/>
</dbReference>
<dbReference type="AlphaFoldDB" id="A0A645F5Z6"/>
<dbReference type="PROSITE" id="PS51257">
    <property type="entry name" value="PROKAR_LIPOPROTEIN"/>
    <property type="match status" value="1"/>
</dbReference>
<evidence type="ECO:0000313" key="1">
    <source>
        <dbReference type="EMBL" id="MPN09788.1"/>
    </source>
</evidence>
<reference evidence="1" key="1">
    <citation type="submission" date="2019-08" db="EMBL/GenBank/DDBJ databases">
        <authorList>
            <person name="Kucharzyk K."/>
            <person name="Murdoch R.W."/>
            <person name="Higgins S."/>
            <person name="Loffler F."/>
        </authorList>
    </citation>
    <scope>NUCLEOTIDE SEQUENCE</scope>
</reference>
<accession>A0A645F5Z6</accession>
<sequence>MRKSVIILFFFLLAFISCDNEPLAQDLSSLQGTKWKYAETQTWDGGSSSFVITLHFIGEETVDYRYEFKGKSGSETQLGREERSYIYRYDLSVKQGVFIYEDGDSQSFELRGNLLFLEVGTDTYIFRRE</sequence>
<name>A0A645F5Z6_9ZZZZ</name>
<comment type="caution">
    <text evidence="1">The sequence shown here is derived from an EMBL/GenBank/DDBJ whole genome shotgun (WGS) entry which is preliminary data.</text>
</comment>